<keyword evidence="5 7" id="KW-1133">Transmembrane helix</keyword>
<dbReference type="OrthoDB" id="9807187at2"/>
<sequence length="162" mass="18185">MRERVLPRPVFTVVLWLTWLLAAGSVSVGSLLLGGLLAVAVPWLFRTFWPEAPALQNLGAMIRYFWIVAFDIIVANLIVARLIVGPNKRLRPEWLEIPLDIEHPYAISILASTISLTPGTVSSNLSGDRKTLLVHSLDCPDPEAEIARIKRRYESPLEEMFE</sequence>
<reference evidence="8 9" key="1">
    <citation type="submission" date="2019-06" db="EMBL/GenBank/DDBJ databases">
        <title>Persicimonas caeni gen. nov., sp. nov., a predatory bacterium isolated from solar saltern.</title>
        <authorList>
            <person name="Wang S."/>
        </authorList>
    </citation>
    <scope>NUCLEOTIDE SEQUENCE [LARGE SCALE GENOMIC DNA]</scope>
    <source>
        <strain evidence="8 9">YN101</strain>
    </source>
</reference>
<keyword evidence="6 7" id="KW-0472">Membrane</keyword>
<evidence type="ECO:0000256" key="4">
    <source>
        <dbReference type="ARBA" id="ARBA00022692"/>
    </source>
</evidence>
<dbReference type="PANTHER" id="PTHR34584">
    <property type="entry name" value="NA(+)/H(+) ANTIPORTER SUBUNIT E1"/>
    <property type="match status" value="1"/>
</dbReference>
<dbReference type="Proteomes" id="UP000315995">
    <property type="component" value="Chromosome"/>
</dbReference>
<organism evidence="8 9">
    <name type="scientific">Persicimonas caeni</name>
    <dbReference type="NCBI Taxonomy" id="2292766"/>
    <lineage>
        <taxon>Bacteria</taxon>
        <taxon>Deltaproteobacteria</taxon>
        <taxon>Bradymonadales</taxon>
        <taxon>Bradymonadaceae</taxon>
        <taxon>Persicimonas</taxon>
    </lineage>
</organism>
<evidence type="ECO:0000256" key="7">
    <source>
        <dbReference type="SAM" id="Phobius"/>
    </source>
</evidence>
<dbReference type="GO" id="GO:0008324">
    <property type="term" value="F:monoatomic cation transmembrane transporter activity"/>
    <property type="evidence" value="ECO:0007669"/>
    <property type="project" value="InterPro"/>
</dbReference>
<keyword evidence="3" id="KW-1003">Cell membrane</keyword>
<evidence type="ECO:0000256" key="6">
    <source>
        <dbReference type="ARBA" id="ARBA00023136"/>
    </source>
</evidence>
<evidence type="ECO:0000256" key="2">
    <source>
        <dbReference type="ARBA" id="ARBA00006228"/>
    </source>
</evidence>
<evidence type="ECO:0000256" key="3">
    <source>
        <dbReference type="ARBA" id="ARBA00022475"/>
    </source>
</evidence>
<accession>A0A4Y6Q2V9</accession>
<evidence type="ECO:0000313" key="8">
    <source>
        <dbReference type="EMBL" id="QDG54931.1"/>
    </source>
</evidence>
<accession>A0A5B8YDS2</accession>
<comment type="similarity">
    <text evidence="2">Belongs to the CPA3 antiporters (TC 2.A.63) subunit E family.</text>
</comment>
<feature type="transmembrane region" description="Helical" evidence="7">
    <location>
        <begin position="12"/>
        <end position="45"/>
    </location>
</feature>
<proteinExistence type="inferred from homology"/>
<keyword evidence="4 7" id="KW-0812">Transmembrane</keyword>
<evidence type="ECO:0000256" key="5">
    <source>
        <dbReference type="ARBA" id="ARBA00022989"/>
    </source>
</evidence>
<gene>
    <name evidence="8" type="ORF">FIV42_20505</name>
</gene>
<dbReference type="Pfam" id="PF01899">
    <property type="entry name" value="MNHE"/>
    <property type="match status" value="1"/>
</dbReference>
<evidence type="ECO:0000313" key="9">
    <source>
        <dbReference type="Proteomes" id="UP000315995"/>
    </source>
</evidence>
<dbReference type="InterPro" id="IPR002758">
    <property type="entry name" value="Cation_antiport_E"/>
</dbReference>
<dbReference type="EMBL" id="CP041186">
    <property type="protein sequence ID" value="QDG54931.1"/>
    <property type="molecule type" value="Genomic_DNA"/>
</dbReference>
<dbReference type="PANTHER" id="PTHR34584:SF1">
    <property type="entry name" value="NA(+)_H(+) ANTIPORTER SUBUNIT E1"/>
    <property type="match status" value="1"/>
</dbReference>
<dbReference type="AlphaFoldDB" id="A0A4Y6Q2V9"/>
<protein>
    <submittedName>
        <fullName evidence="8">Na+/H+ antiporter subunit E</fullName>
    </submittedName>
</protein>
<dbReference type="NCBIfam" id="NF006518">
    <property type="entry name" value="PRK08965.1-2"/>
    <property type="match status" value="1"/>
</dbReference>
<dbReference type="GO" id="GO:0005886">
    <property type="term" value="C:plasma membrane"/>
    <property type="evidence" value="ECO:0007669"/>
    <property type="project" value="UniProtKB-SubCell"/>
</dbReference>
<evidence type="ECO:0000256" key="1">
    <source>
        <dbReference type="ARBA" id="ARBA00004651"/>
    </source>
</evidence>
<comment type="subcellular location">
    <subcellularLocation>
        <location evidence="1">Cell membrane</location>
        <topology evidence="1">Multi-pass membrane protein</topology>
    </subcellularLocation>
</comment>
<keyword evidence="9" id="KW-1185">Reference proteome</keyword>
<dbReference type="PIRSF" id="PIRSF019239">
    <property type="entry name" value="MrpE"/>
    <property type="match status" value="1"/>
</dbReference>
<feature type="transmembrane region" description="Helical" evidence="7">
    <location>
        <begin position="65"/>
        <end position="84"/>
    </location>
</feature>
<name>A0A4Y6Q2V9_PERCE</name>